<evidence type="ECO:0000256" key="1">
    <source>
        <dbReference type="SAM" id="MobiDB-lite"/>
    </source>
</evidence>
<gene>
    <name evidence="4" type="ORF">ACFOX0_08575</name>
</gene>
<sequence length="154" mass="16838">MRGADENGGDVRRVITRPGYENAAHDPPAVSPGARPAGPARRRSARRRGRAAGFGHNERMSQLVEDNPARHRFEILVDDALAGFVDYRQEPGVVTLVHTEVDPAFEGSGVGSALARAVLDQLRERGDRVVPQCPFIAGWIGRHPEYADLVVERP</sequence>
<evidence type="ECO:0000259" key="3">
    <source>
        <dbReference type="PROSITE" id="PS51729"/>
    </source>
</evidence>
<keyword evidence="4" id="KW-0012">Acyltransferase</keyword>
<reference evidence="5" key="1">
    <citation type="journal article" date="2019" name="Int. J. Syst. Evol. Microbiol.">
        <title>The Global Catalogue of Microorganisms (GCM) 10K type strain sequencing project: providing services to taxonomists for standard genome sequencing and annotation.</title>
        <authorList>
            <consortium name="The Broad Institute Genomics Platform"/>
            <consortium name="The Broad Institute Genome Sequencing Center for Infectious Disease"/>
            <person name="Wu L."/>
            <person name="Ma J."/>
        </authorList>
    </citation>
    <scope>NUCLEOTIDE SEQUENCE [LARGE SCALE GENOMIC DNA]</scope>
    <source>
        <strain evidence="5">2902at01</strain>
    </source>
</reference>
<dbReference type="SUPFAM" id="SSF55729">
    <property type="entry name" value="Acyl-CoA N-acyltransferases (Nat)"/>
    <property type="match status" value="1"/>
</dbReference>
<dbReference type="InterPro" id="IPR045057">
    <property type="entry name" value="Gcn5-rel_NAT"/>
</dbReference>
<feature type="region of interest" description="Disordered" evidence="1">
    <location>
        <begin position="1"/>
        <end position="65"/>
    </location>
</feature>
<proteinExistence type="predicted"/>
<keyword evidence="4" id="KW-0808">Transferase</keyword>
<dbReference type="Pfam" id="PF14542">
    <property type="entry name" value="Acetyltransf_CG"/>
    <property type="match status" value="1"/>
</dbReference>
<dbReference type="RefSeq" id="WP_377543329.1">
    <property type="nucleotide sequence ID" value="NZ_JBHSBN010000004.1"/>
</dbReference>
<dbReference type="PANTHER" id="PTHR31435:SF10">
    <property type="entry name" value="BSR4717 PROTEIN"/>
    <property type="match status" value="1"/>
</dbReference>
<dbReference type="InterPro" id="IPR031165">
    <property type="entry name" value="GNAT_YJDJ"/>
</dbReference>
<dbReference type="PANTHER" id="PTHR31435">
    <property type="entry name" value="PROTEIN NATD1"/>
    <property type="match status" value="1"/>
</dbReference>
<organism evidence="4 5">
    <name type="scientific">Micromonospora zhanjiangensis</name>
    <dbReference type="NCBI Taxonomy" id="1522057"/>
    <lineage>
        <taxon>Bacteria</taxon>
        <taxon>Bacillati</taxon>
        <taxon>Actinomycetota</taxon>
        <taxon>Actinomycetes</taxon>
        <taxon>Micromonosporales</taxon>
        <taxon>Micromonosporaceae</taxon>
        <taxon>Micromonospora</taxon>
    </lineage>
</organism>
<dbReference type="PROSITE" id="PS51186">
    <property type="entry name" value="GNAT"/>
    <property type="match status" value="1"/>
</dbReference>
<dbReference type="Proteomes" id="UP001595868">
    <property type="component" value="Unassembled WGS sequence"/>
</dbReference>
<dbReference type="InterPro" id="IPR016181">
    <property type="entry name" value="Acyl_CoA_acyltransferase"/>
</dbReference>
<name>A0ABV8KIY6_9ACTN</name>
<dbReference type="EC" id="2.3.1.-" evidence="4"/>
<evidence type="ECO:0000313" key="5">
    <source>
        <dbReference type="Proteomes" id="UP001595868"/>
    </source>
</evidence>
<dbReference type="InterPro" id="IPR000182">
    <property type="entry name" value="GNAT_dom"/>
</dbReference>
<dbReference type="PROSITE" id="PS51729">
    <property type="entry name" value="GNAT_YJDJ"/>
    <property type="match status" value="1"/>
</dbReference>
<keyword evidence="5" id="KW-1185">Reference proteome</keyword>
<comment type="caution">
    <text evidence="4">The sequence shown here is derived from an EMBL/GenBank/DDBJ whole genome shotgun (WGS) entry which is preliminary data.</text>
</comment>
<evidence type="ECO:0000313" key="4">
    <source>
        <dbReference type="EMBL" id="MFC4105991.1"/>
    </source>
</evidence>
<feature type="compositionally biased region" description="Basic residues" evidence="1">
    <location>
        <begin position="40"/>
        <end position="50"/>
    </location>
</feature>
<evidence type="ECO:0000259" key="2">
    <source>
        <dbReference type="PROSITE" id="PS51186"/>
    </source>
</evidence>
<feature type="domain" description="N-acetyltransferase" evidence="3">
    <location>
        <begin position="65"/>
        <end position="151"/>
    </location>
</feature>
<accession>A0ABV8KIY6</accession>
<protein>
    <submittedName>
        <fullName evidence="4">GNAT family N-acetyltransferase</fullName>
        <ecNumber evidence="4">2.3.1.-</ecNumber>
    </submittedName>
</protein>
<feature type="compositionally biased region" description="Low complexity" evidence="1">
    <location>
        <begin position="27"/>
        <end position="39"/>
    </location>
</feature>
<dbReference type="EMBL" id="JBHSBN010000004">
    <property type="protein sequence ID" value="MFC4105991.1"/>
    <property type="molecule type" value="Genomic_DNA"/>
</dbReference>
<dbReference type="CDD" id="cd04301">
    <property type="entry name" value="NAT_SF"/>
    <property type="match status" value="1"/>
</dbReference>
<feature type="domain" description="N-acetyltransferase" evidence="2">
    <location>
        <begin position="32"/>
        <end position="154"/>
    </location>
</feature>
<dbReference type="GO" id="GO:0016746">
    <property type="term" value="F:acyltransferase activity"/>
    <property type="evidence" value="ECO:0007669"/>
    <property type="project" value="UniProtKB-KW"/>
</dbReference>
<dbReference type="Gene3D" id="3.40.630.30">
    <property type="match status" value="1"/>
</dbReference>